<dbReference type="Proteomes" id="UP000095131">
    <property type="component" value="Unassembled WGS sequence"/>
</dbReference>
<evidence type="ECO:0000313" key="1">
    <source>
        <dbReference type="EMBL" id="ODS04577.1"/>
    </source>
</evidence>
<dbReference type="Pfam" id="PF05930">
    <property type="entry name" value="Phage_AlpA"/>
    <property type="match status" value="1"/>
</dbReference>
<accession>A0A1E3WHR6</accession>
<dbReference type="EMBL" id="MDCJ01000007">
    <property type="protein sequence ID" value="ODS04577.1"/>
    <property type="molecule type" value="Genomic_DNA"/>
</dbReference>
<evidence type="ECO:0008006" key="3">
    <source>
        <dbReference type="Google" id="ProtNLM"/>
    </source>
</evidence>
<proteinExistence type="predicted"/>
<dbReference type="OrthoDB" id="8455288at2"/>
<comment type="caution">
    <text evidence="1">The sequence shown here is derived from an EMBL/GenBank/DDBJ whole genome shotgun (WGS) entry which is preliminary data.</text>
</comment>
<name>A0A1E3WHR6_9VIBR</name>
<sequence length="100" mass="11821">MKDGNKEIAIEVGLKIETREQVIKRVQLSRATIYRYEDTGKFPPRLKFGDKTGGYLSHEIDYFILACARGDDLKRVVKELSYARKKMIENTLLFQWMRYK</sequence>
<gene>
    <name evidence="1" type="ORF">VSF3289_03716</name>
</gene>
<dbReference type="InterPro" id="IPR010260">
    <property type="entry name" value="AlpA"/>
</dbReference>
<organism evidence="1 2">
    <name type="scientific">Vibrio scophthalmi</name>
    <dbReference type="NCBI Taxonomy" id="45658"/>
    <lineage>
        <taxon>Bacteria</taxon>
        <taxon>Pseudomonadati</taxon>
        <taxon>Pseudomonadota</taxon>
        <taxon>Gammaproteobacteria</taxon>
        <taxon>Vibrionales</taxon>
        <taxon>Vibrionaceae</taxon>
        <taxon>Vibrio</taxon>
    </lineage>
</organism>
<reference evidence="1 2" key="1">
    <citation type="submission" date="2016-08" db="EMBL/GenBank/DDBJ databases">
        <title>Genome sequencing of Vibrio scophthalmi strain FP3289, an isolated from Paralichthys olivaceus.</title>
        <authorList>
            <person name="Han H.-J."/>
        </authorList>
    </citation>
    <scope>NUCLEOTIDE SEQUENCE [LARGE SCALE GENOMIC DNA]</scope>
    <source>
        <strain evidence="1 2">FP3289</strain>
    </source>
</reference>
<dbReference type="RefSeq" id="WP_069447760.1">
    <property type="nucleotide sequence ID" value="NZ_MDCJ01000007.1"/>
</dbReference>
<dbReference type="AlphaFoldDB" id="A0A1E3WHR6"/>
<evidence type="ECO:0000313" key="2">
    <source>
        <dbReference type="Proteomes" id="UP000095131"/>
    </source>
</evidence>
<protein>
    <recommendedName>
        <fullName evidence="3">AlpA family phage regulatory protein</fullName>
    </recommendedName>
</protein>